<dbReference type="EMBL" id="JABGBO010000003">
    <property type="protein sequence ID" value="NOL49140.1"/>
    <property type="molecule type" value="Genomic_DNA"/>
</dbReference>
<keyword evidence="3" id="KW-1185">Reference proteome</keyword>
<evidence type="ECO:0000313" key="2">
    <source>
        <dbReference type="EMBL" id="NOL49140.1"/>
    </source>
</evidence>
<comment type="caution">
    <text evidence="2">The sequence shown here is derived from an EMBL/GenBank/DDBJ whole genome shotgun (WGS) entry which is preliminary data.</text>
</comment>
<keyword evidence="1" id="KW-0732">Signal</keyword>
<accession>A0A7Y4P5W3</accession>
<evidence type="ECO:0008006" key="4">
    <source>
        <dbReference type="Google" id="ProtNLM"/>
    </source>
</evidence>
<sequence>MRVLSQYGKWLGLLLVSILSACSAGPVDHTKTAECSQLTGRIIQPPAAQQAPGSNNFLNQYQQLNRQEAARAHARKVKCIE</sequence>
<evidence type="ECO:0000256" key="1">
    <source>
        <dbReference type="SAM" id="SignalP"/>
    </source>
</evidence>
<dbReference type="RefSeq" id="WP_171588118.1">
    <property type="nucleotide sequence ID" value="NZ_JABGBO010000003.1"/>
</dbReference>
<protein>
    <recommendedName>
        <fullName evidence="4">Lipoprotein</fullName>
    </recommendedName>
</protein>
<feature type="signal peptide" evidence="1">
    <location>
        <begin position="1"/>
        <end position="24"/>
    </location>
</feature>
<dbReference type="Proteomes" id="UP000541421">
    <property type="component" value="Unassembled WGS sequence"/>
</dbReference>
<name>A0A7Y4P5W3_9BURK</name>
<dbReference type="AlphaFoldDB" id="A0A7Y4P5W3"/>
<organism evidence="2 3">
    <name type="scientific">Pelistega europaea</name>
    <dbReference type="NCBI Taxonomy" id="106147"/>
    <lineage>
        <taxon>Bacteria</taxon>
        <taxon>Pseudomonadati</taxon>
        <taxon>Pseudomonadota</taxon>
        <taxon>Betaproteobacteria</taxon>
        <taxon>Burkholderiales</taxon>
        <taxon>Alcaligenaceae</taxon>
        <taxon>Pelistega</taxon>
    </lineage>
</organism>
<feature type="chain" id="PRO_5030553557" description="Lipoprotein" evidence="1">
    <location>
        <begin position="25"/>
        <end position="81"/>
    </location>
</feature>
<reference evidence="2 3" key="1">
    <citation type="submission" date="2020-05" db="EMBL/GenBank/DDBJ databases">
        <authorList>
            <person name="Niu N."/>
        </authorList>
    </citation>
    <scope>NUCLEOTIDE SEQUENCE [LARGE SCALE GENOMIC DNA]</scope>
    <source>
        <strain evidence="2 3">LMG10982</strain>
    </source>
</reference>
<dbReference type="PROSITE" id="PS51257">
    <property type="entry name" value="PROKAR_LIPOPROTEIN"/>
    <property type="match status" value="1"/>
</dbReference>
<proteinExistence type="predicted"/>
<evidence type="ECO:0000313" key="3">
    <source>
        <dbReference type="Proteomes" id="UP000541421"/>
    </source>
</evidence>
<gene>
    <name evidence="2" type="ORF">HKX40_03145</name>
</gene>